<evidence type="ECO:0000313" key="3">
    <source>
        <dbReference type="EMBL" id="TDD81702.1"/>
    </source>
</evidence>
<protein>
    <recommendedName>
        <fullName evidence="1">CinA-like protein</fullName>
    </recommendedName>
</protein>
<dbReference type="Proteomes" id="UP000295578">
    <property type="component" value="Unassembled WGS sequence"/>
</dbReference>
<accession>A0A4R5BDP9</accession>
<dbReference type="NCBIfam" id="TIGR00200">
    <property type="entry name" value="cinA_nterm"/>
    <property type="match status" value="1"/>
</dbReference>
<organism evidence="3 4">
    <name type="scientific">Actinomadura darangshiensis</name>
    <dbReference type="NCBI Taxonomy" id="705336"/>
    <lineage>
        <taxon>Bacteria</taxon>
        <taxon>Bacillati</taxon>
        <taxon>Actinomycetota</taxon>
        <taxon>Actinomycetes</taxon>
        <taxon>Streptosporangiales</taxon>
        <taxon>Thermomonosporaceae</taxon>
        <taxon>Actinomadura</taxon>
    </lineage>
</organism>
<dbReference type="SUPFAM" id="SSF53218">
    <property type="entry name" value="Molybdenum cofactor biosynthesis proteins"/>
    <property type="match status" value="1"/>
</dbReference>
<dbReference type="Pfam" id="PF18146">
    <property type="entry name" value="CinA_KH"/>
    <property type="match status" value="1"/>
</dbReference>
<dbReference type="Gene3D" id="3.30.70.2860">
    <property type="match status" value="1"/>
</dbReference>
<comment type="similarity">
    <text evidence="1">Belongs to the CinA family.</text>
</comment>
<evidence type="ECO:0000259" key="2">
    <source>
        <dbReference type="SMART" id="SM00852"/>
    </source>
</evidence>
<dbReference type="InterPro" id="IPR008135">
    <property type="entry name" value="Competence-induced_CinA"/>
</dbReference>
<dbReference type="Pfam" id="PF00994">
    <property type="entry name" value="MoCF_biosynth"/>
    <property type="match status" value="1"/>
</dbReference>
<dbReference type="InterPro" id="IPR041424">
    <property type="entry name" value="CinA_KH"/>
</dbReference>
<dbReference type="NCBIfam" id="TIGR00177">
    <property type="entry name" value="molyb_syn"/>
    <property type="match status" value="1"/>
</dbReference>
<dbReference type="InterPro" id="IPR001453">
    <property type="entry name" value="MoaB/Mog_dom"/>
</dbReference>
<feature type="domain" description="MoaB/Mog" evidence="2">
    <location>
        <begin position="4"/>
        <end position="171"/>
    </location>
</feature>
<dbReference type="PANTHER" id="PTHR13939:SF0">
    <property type="entry name" value="NMN AMIDOHYDROLASE-LIKE PROTEIN YFAY"/>
    <property type="match status" value="1"/>
</dbReference>
<dbReference type="NCBIfam" id="TIGR00199">
    <property type="entry name" value="PncC_domain"/>
    <property type="match status" value="1"/>
</dbReference>
<dbReference type="Gene3D" id="3.40.980.10">
    <property type="entry name" value="MoaB/Mog-like domain"/>
    <property type="match status" value="1"/>
</dbReference>
<dbReference type="AlphaFoldDB" id="A0A4R5BDP9"/>
<dbReference type="EMBL" id="SMKY01000074">
    <property type="protein sequence ID" value="TDD81702.1"/>
    <property type="molecule type" value="Genomic_DNA"/>
</dbReference>
<reference evidence="3 4" key="1">
    <citation type="submission" date="2019-03" db="EMBL/GenBank/DDBJ databases">
        <title>Draft genome sequences of novel Actinobacteria.</title>
        <authorList>
            <person name="Sahin N."/>
            <person name="Ay H."/>
            <person name="Saygin H."/>
        </authorList>
    </citation>
    <scope>NUCLEOTIDE SEQUENCE [LARGE SCALE GENOMIC DNA]</scope>
    <source>
        <strain evidence="3 4">DSM 45941</strain>
    </source>
</reference>
<comment type="caution">
    <text evidence="3">The sequence shown here is derived from an EMBL/GenBank/DDBJ whole genome shotgun (WGS) entry which is preliminary data.</text>
</comment>
<sequence length="431" mass="44767">MRVELLTVGDELLLGDTVNGNAAWLGRRLADHGVEVTRSVVVGDEVDVIVAAVTSALDRADAVITTGGLGPTYDDVTRDALAEAAGVALVRDAELERRLRERVAKAGRELQPMALRMADVPAGARVLANSAGSAPGLRVELPGGIAYALPGVPFEMRTIMDEVVLPELAEIAGLPAVARRTLRTARMWESVVATRLAEVEAMDGVRLAYLPDPAEVKIRITVAGRDAAARLAGVEARVRELLGSAVYGAEDESLARVVHRALIERAETVATAESLTGGLIGAELSGAPGASATFAGGMVAYATDVKRRLLGVPEELLAEHGAVHPDVAAAMAAGVRDALGTTYGLAVTGVAGPDAQDGHPVGTVYIGLSGPGGSHTVVSPKLPVPGTGPEIRAVIRRMTVVHALELLRRRLLGLDVEGESGEARADREDRG</sequence>
<dbReference type="HAMAP" id="MF_00226_B">
    <property type="entry name" value="CinA_B"/>
    <property type="match status" value="1"/>
</dbReference>
<evidence type="ECO:0000313" key="4">
    <source>
        <dbReference type="Proteomes" id="UP000295578"/>
    </source>
</evidence>
<dbReference type="Pfam" id="PF02464">
    <property type="entry name" value="CinA"/>
    <property type="match status" value="1"/>
</dbReference>
<dbReference type="InterPro" id="IPR036653">
    <property type="entry name" value="CinA-like_C"/>
</dbReference>
<dbReference type="CDD" id="cd00885">
    <property type="entry name" value="cinA"/>
    <property type="match status" value="1"/>
</dbReference>
<dbReference type="Gene3D" id="3.90.950.20">
    <property type="entry name" value="CinA-like"/>
    <property type="match status" value="1"/>
</dbReference>
<dbReference type="RefSeq" id="WP_132198596.1">
    <property type="nucleotide sequence ID" value="NZ_SMKY01000074.1"/>
</dbReference>
<name>A0A4R5BDP9_9ACTN</name>
<evidence type="ECO:0000256" key="1">
    <source>
        <dbReference type="HAMAP-Rule" id="MF_00226"/>
    </source>
</evidence>
<dbReference type="PIRSF" id="PIRSF006728">
    <property type="entry name" value="CinA"/>
    <property type="match status" value="1"/>
</dbReference>
<dbReference type="InterPro" id="IPR008136">
    <property type="entry name" value="CinA_C"/>
</dbReference>
<dbReference type="SUPFAM" id="SSF142433">
    <property type="entry name" value="CinA-like"/>
    <property type="match status" value="1"/>
</dbReference>
<dbReference type="OrthoDB" id="1253990at2"/>
<dbReference type="InterPro" id="IPR036425">
    <property type="entry name" value="MoaB/Mog-like_dom_sf"/>
</dbReference>
<proteinExistence type="inferred from homology"/>
<dbReference type="InterPro" id="IPR050101">
    <property type="entry name" value="CinA"/>
</dbReference>
<gene>
    <name evidence="3" type="ORF">E1293_18130</name>
</gene>
<dbReference type="PANTHER" id="PTHR13939">
    <property type="entry name" value="NICOTINAMIDE-NUCLEOTIDE AMIDOHYDROLASE PNCC"/>
    <property type="match status" value="1"/>
</dbReference>
<dbReference type="SMART" id="SM00852">
    <property type="entry name" value="MoCF_biosynth"/>
    <property type="match status" value="1"/>
</dbReference>
<keyword evidence="4" id="KW-1185">Reference proteome</keyword>